<keyword evidence="2" id="KW-1185">Reference proteome</keyword>
<dbReference type="SUPFAM" id="SSF55729">
    <property type="entry name" value="Acyl-CoA N-acyltransferases (Nat)"/>
    <property type="match status" value="1"/>
</dbReference>
<dbReference type="EMBL" id="FXAZ01000004">
    <property type="protein sequence ID" value="SMG49556.1"/>
    <property type="molecule type" value="Genomic_DNA"/>
</dbReference>
<protein>
    <recommendedName>
        <fullName evidence="3">N-acetyltransferase domain-containing protein</fullName>
    </recommendedName>
</protein>
<name>A0A1X7L6U7_9BACL</name>
<dbReference type="AlphaFoldDB" id="A0A1X7L6U7"/>
<dbReference type="Proteomes" id="UP000193834">
    <property type="component" value="Unassembled WGS sequence"/>
</dbReference>
<proteinExistence type="predicted"/>
<dbReference type="STRING" id="1852522.SAMN06295960_3055"/>
<evidence type="ECO:0008006" key="3">
    <source>
        <dbReference type="Google" id="ProtNLM"/>
    </source>
</evidence>
<dbReference type="InterPro" id="IPR016181">
    <property type="entry name" value="Acyl_CoA_acyltransferase"/>
</dbReference>
<sequence length="185" mass="21614">MYTVAVSTSERAQFKRIWSQVWSEMGYEQMEEDSESSKLLVQNEDEAYIGIIEIKPYRSANLELNQVALFHQQPELVGSMEKAAEVSKVAMLSEHRGANLSRILSALVYYADRHLLDYYVGLVEPVFARALRITYKVPMRAIQGRMWHKGREVIPMMIHVGRVRRDKHDYKWILANEQKTMLESY</sequence>
<reference evidence="1 2" key="1">
    <citation type="submission" date="2017-04" db="EMBL/GenBank/DDBJ databases">
        <authorList>
            <person name="Afonso C.L."/>
            <person name="Miller P.J."/>
            <person name="Scott M.A."/>
            <person name="Spackman E."/>
            <person name="Goraichik I."/>
            <person name="Dimitrov K.M."/>
            <person name="Suarez D.L."/>
            <person name="Swayne D.E."/>
        </authorList>
    </citation>
    <scope>NUCLEOTIDE SEQUENCE [LARGE SCALE GENOMIC DNA]</scope>
    <source>
        <strain evidence="1 2">11</strain>
    </source>
</reference>
<evidence type="ECO:0000313" key="2">
    <source>
        <dbReference type="Proteomes" id="UP000193834"/>
    </source>
</evidence>
<dbReference type="Gene3D" id="3.40.630.30">
    <property type="match status" value="1"/>
</dbReference>
<gene>
    <name evidence="1" type="ORF">SAMN06295960_3055</name>
</gene>
<dbReference type="RefSeq" id="WP_085495447.1">
    <property type="nucleotide sequence ID" value="NZ_FXAZ01000004.1"/>
</dbReference>
<evidence type="ECO:0000313" key="1">
    <source>
        <dbReference type="EMBL" id="SMG49556.1"/>
    </source>
</evidence>
<dbReference type="OrthoDB" id="2843259at2"/>
<accession>A0A1X7L6U7</accession>
<organism evidence="1 2">
    <name type="scientific">Paenibacillus aquistagni</name>
    <dbReference type="NCBI Taxonomy" id="1852522"/>
    <lineage>
        <taxon>Bacteria</taxon>
        <taxon>Bacillati</taxon>
        <taxon>Bacillota</taxon>
        <taxon>Bacilli</taxon>
        <taxon>Bacillales</taxon>
        <taxon>Paenibacillaceae</taxon>
        <taxon>Paenibacillus</taxon>
    </lineage>
</organism>